<protein>
    <submittedName>
        <fullName evidence="1">Uncharacterized protein</fullName>
    </submittedName>
</protein>
<dbReference type="AlphaFoldDB" id="A0A1X9MJX7"/>
<dbReference type="KEGG" id="bkw:BkAM31D_20065"/>
<accession>A0A1X9MJX7</accession>
<gene>
    <name evidence="1" type="ORF">BkAM31D_20065</name>
</gene>
<dbReference type="STRING" id="199441.BkAM31D_20065"/>
<name>A0A1X9MJX7_9BACI</name>
<sequence length="79" mass="9154">MNHNLDYDRDGDREDALSADVIASQLQSSLAREEEMMKTYLILSERIHDNAELKDRLVNFAEGNAKRSRQLMDELSKEL</sequence>
<proteinExistence type="predicted"/>
<dbReference type="Proteomes" id="UP000193006">
    <property type="component" value="Chromosome"/>
</dbReference>
<dbReference type="RefSeq" id="WP_066156541.1">
    <property type="nucleotide sequence ID" value="NZ_CP020814.1"/>
</dbReference>
<reference evidence="1 2" key="1">
    <citation type="submission" date="2017-04" db="EMBL/GenBank/DDBJ databases">
        <title>Bacillus krulwichiae AM31D Genome sequencing and assembly.</title>
        <authorList>
            <person name="Krulwich T.A."/>
            <person name="Anastor L."/>
            <person name="Ehrlich R."/>
            <person name="Ehrlich G.D."/>
            <person name="Janto B."/>
        </authorList>
    </citation>
    <scope>NUCLEOTIDE SEQUENCE [LARGE SCALE GENOMIC DNA]</scope>
    <source>
        <strain evidence="1 2">AM31D</strain>
    </source>
</reference>
<evidence type="ECO:0000313" key="1">
    <source>
        <dbReference type="EMBL" id="ARK31951.1"/>
    </source>
</evidence>
<keyword evidence="2" id="KW-1185">Reference proteome</keyword>
<evidence type="ECO:0000313" key="2">
    <source>
        <dbReference type="Proteomes" id="UP000193006"/>
    </source>
</evidence>
<dbReference type="EMBL" id="CP020814">
    <property type="protein sequence ID" value="ARK31951.1"/>
    <property type="molecule type" value="Genomic_DNA"/>
</dbReference>
<organism evidence="1 2">
    <name type="scientific">Halalkalibacter krulwichiae</name>
    <dbReference type="NCBI Taxonomy" id="199441"/>
    <lineage>
        <taxon>Bacteria</taxon>
        <taxon>Bacillati</taxon>
        <taxon>Bacillota</taxon>
        <taxon>Bacilli</taxon>
        <taxon>Bacillales</taxon>
        <taxon>Bacillaceae</taxon>
        <taxon>Halalkalibacter</taxon>
    </lineage>
</organism>